<feature type="domain" description="VTT" evidence="8">
    <location>
        <begin position="30"/>
        <end position="160"/>
    </location>
</feature>
<evidence type="ECO:0000256" key="1">
    <source>
        <dbReference type="ARBA" id="ARBA00004651"/>
    </source>
</evidence>
<evidence type="ECO:0000256" key="5">
    <source>
        <dbReference type="ARBA" id="ARBA00022989"/>
    </source>
</evidence>
<comment type="subcellular location">
    <subcellularLocation>
        <location evidence="1">Cell membrane</location>
        <topology evidence="1">Multi-pass membrane protein</topology>
    </subcellularLocation>
</comment>
<dbReference type="InterPro" id="IPR032816">
    <property type="entry name" value="VTT_dom"/>
</dbReference>
<dbReference type="PANTHER" id="PTHR42709">
    <property type="entry name" value="ALKALINE PHOSPHATASE LIKE PROTEIN"/>
    <property type="match status" value="1"/>
</dbReference>
<keyword evidence="3" id="KW-1003">Cell membrane</keyword>
<comment type="caution">
    <text evidence="9">The sequence shown here is derived from an EMBL/GenBank/DDBJ whole genome shotgun (WGS) entry which is preliminary data.</text>
</comment>
<dbReference type="InterPro" id="IPR051311">
    <property type="entry name" value="DedA_domain"/>
</dbReference>
<protein>
    <submittedName>
        <fullName evidence="9">Alkaline phosphatase</fullName>
    </submittedName>
</protein>
<evidence type="ECO:0000313" key="9">
    <source>
        <dbReference type="EMBL" id="PZO54403.1"/>
    </source>
</evidence>
<sequence>MLDWITQAVTSFGYAGIAFMMFLENLIPPIPSELVMPLAGFAASQGQMDLWIAIAAGSIGSVLGALLWYYIGLILGLERLQALLDRYGRWVGLSAKDLDNAQRWFIKRGPWTVGLCRMVPGIRTYVSIPAGITRMPVGSFLLYSTVGTILWTAFLTLSGYFLGSEYERLGQWIAPVATAAIAIVTLSALIWIARRIALQSRT</sequence>
<dbReference type="Proteomes" id="UP000249794">
    <property type="component" value="Unassembled WGS sequence"/>
</dbReference>
<evidence type="ECO:0000256" key="7">
    <source>
        <dbReference type="SAM" id="Phobius"/>
    </source>
</evidence>
<dbReference type="AlphaFoldDB" id="A0A2W4XAX2"/>
<proteinExistence type="inferred from homology"/>
<keyword evidence="6 7" id="KW-0472">Membrane</keyword>
<dbReference type="GO" id="GO:0005886">
    <property type="term" value="C:plasma membrane"/>
    <property type="evidence" value="ECO:0007669"/>
    <property type="project" value="UniProtKB-SubCell"/>
</dbReference>
<dbReference type="PANTHER" id="PTHR42709:SF6">
    <property type="entry name" value="UNDECAPRENYL PHOSPHATE TRANSPORTER A"/>
    <property type="match status" value="1"/>
</dbReference>
<dbReference type="EMBL" id="QBMP01000116">
    <property type="protein sequence ID" value="PZO54403.1"/>
    <property type="molecule type" value="Genomic_DNA"/>
</dbReference>
<evidence type="ECO:0000313" key="10">
    <source>
        <dbReference type="Proteomes" id="UP000249794"/>
    </source>
</evidence>
<accession>A0A2W4XAX2</accession>
<feature type="transmembrane region" description="Helical" evidence="7">
    <location>
        <begin position="140"/>
        <end position="160"/>
    </location>
</feature>
<evidence type="ECO:0000256" key="3">
    <source>
        <dbReference type="ARBA" id="ARBA00022475"/>
    </source>
</evidence>
<feature type="transmembrane region" description="Helical" evidence="7">
    <location>
        <begin position="172"/>
        <end position="193"/>
    </location>
</feature>
<feature type="transmembrane region" description="Helical" evidence="7">
    <location>
        <begin position="12"/>
        <end position="30"/>
    </location>
</feature>
<keyword evidence="5 7" id="KW-1133">Transmembrane helix</keyword>
<reference evidence="10" key="1">
    <citation type="submission" date="2018-04" db="EMBL/GenBank/DDBJ databases">
        <authorList>
            <person name="Cornet L."/>
        </authorList>
    </citation>
    <scope>NUCLEOTIDE SEQUENCE [LARGE SCALE GENOMIC DNA]</scope>
</reference>
<reference evidence="9 10" key="2">
    <citation type="submission" date="2018-06" db="EMBL/GenBank/DDBJ databases">
        <title>Metagenomic assembly of (sub)arctic Cyanobacteria and their associated microbiome from non-axenic cultures.</title>
        <authorList>
            <person name="Baurain D."/>
        </authorList>
    </citation>
    <scope>NUCLEOTIDE SEQUENCE [LARGE SCALE GENOMIC DNA]</scope>
    <source>
        <strain evidence="9">ULC027bin1</strain>
    </source>
</reference>
<evidence type="ECO:0000256" key="2">
    <source>
        <dbReference type="ARBA" id="ARBA00010792"/>
    </source>
</evidence>
<evidence type="ECO:0000256" key="4">
    <source>
        <dbReference type="ARBA" id="ARBA00022692"/>
    </source>
</evidence>
<gene>
    <name evidence="9" type="ORF">DCF15_11880</name>
</gene>
<evidence type="ECO:0000256" key="6">
    <source>
        <dbReference type="ARBA" id="ARBA00023136"/>
    </source>
</evidence>
<dbReference type="Pfam" id="PF09335">
    <property type="entry name" value="VTT_dom"/>
    <property type="match status" value="1"/>
</dbReference>
<comment type="similarity">
    <text evidence="2">Belongs to the DedA family.</text>
</comment>
<evidence type="ECO:0000259" key="8">
    <source>
        <dbReference type="Pfam" id="PF09335"/>
    </source>
</evidence>
<keyword evidence="4 7" id="KW-0812">Transmembrane</keyword>
<feature type="transmembrane region" description="Helical" evidence="7">
    <location>
        <begin position="50"/>
        <end position="71"/>
    </location>
</feature>
<name>A0A2W4XAX2_9CYAN</name>
<organism evidence="9 10">
    <name type="scientific">Phormidesmis priestleyi</name>
    <dbReference type="NCBI Taxonomy" id="268141"/>
    <lineage>
        <taxon>Bacteria</taxon>
        <taxon>Bacillati</taxon>
        <taxon>Cyanobacteriota</taxon>
        <taxon>Cyanophyceae</taxon>
        <taxon>Leptolyngbyales</taxon>
        <taxon>Leptolyngbyaceae</taxon>
        <taxon>Phormidesmis</taxon>
    </lineage>
</organism>